<dbReference type="EMBL" id="JASBWU010000019">
    <property type="protein sequence ID" value="KAJ9114260.1"/>
    <property type="molecule type" value="Genomic_DNA"/>
</dbReference>
<name>A0ACC2WSG7_9TREE</name>
<accession>A0ACC2WSG7</accession>
<dbReference type="Proteomes" id="UP001243375">
    <property type="component" value="Unassembled WGS sequence"/>
</dbReference>
<comment type="caution">
    <text evidence="1">The sequence shown here is derived from an EMBL/GenBank/DDBJ whole genome shotgun (WGS) entry which is preliminary data.</text>
</comment>
<sequence>MKAPLTATLLLLRYSLAKHTELPPDSLEQLQRHAASNSFSGALDNLMIRADERIPEAKANLWEGQEEEEEPERGEYDARRMLKGRFIHITDFHPDPHYVTGGSFDSGCHRTADEDIVAESLQMSSGVGSSNSISQYTNITGVNVNNKKDKKQEGAGKWGSGLSDCDSPMSLVNLTFDWLQKEWANEVDFVVWTGDNARHDIDREIPRTPKEIYELNRMMTGKMRETFGEDVVIVPSIGNNDIWPHNILQPGPNAVTNEFSNVWSDFIPAEEYHIFQRGAYYSSEVIPDRLAVISLNTIYWYDANKDGSDEPGALEFDWLEVQLDSFRERGMQVWLTGHVPPHLGVYFDNCYLRYGELALRYQDTIVGHLYGHQNVDHFFFIDVIELEETTGFAEKAAKAAVFDQGKKSFGRNLDTALQQALYKDFGEMPKVNKMKLEDYTVINVSPSVIPTYLPGIRVYNYNVTGLKLDEDGLVGDEQEFAGPDMSSQTVLPTTRKRKTGHRHSKKKKKKNDCNKPEHEDQPHCKFRQKERHFSPESPSRANTLFTPLGYTQFYLPGLDEQTHSPPKWIIEYATYSPEGLLRGGRNGTDGDAQGRQPVPWHLLPGYQEFVEREEAASRFADSNDNKTLKGHDQDDQDPYTKFKAGLKSITPYHLADLTIPSYAHFAKRLTSEKRLWKRFASAMYLTTKDEK</sequence>
<protein>
    <submittedName>
        <fullName evidence="1">Uncharacterized protein</fullName>
    </submittedName>
</protein>
<proteinExistence type="predicted"/>
<gene>
    <name evidence="1" type="ORF">QFC22_005712</name>
</gene>
<evidence type="ECO:0000313" key="2">
    <source>
        <dbReference type="Proteomes" id="UP001243375"/>
    </source>
</evidence>
<keyword evidence="2" id="KW-1185">Reference proteome</keyword>
<evidence type="ECO:0000313" key="1">
    <source>
        <dbReference type="EMBL" id="KAJ9114260.1"/>
    </source>
</evidence>
<reference evidence="1" key="1">
    <citation type="submission" date="2023-04" db="EMBL/GenBank/DDBJ databases">
        <title>Draft Genome sequencing of Naganishia species isolated from polar environments using Oxford Nanopore Technology.</title>
        <authorList>
            <person name="Leo P."/>
            <person name="Venkateswaran K."/>
        </authorList>
    </citation>
    <scope>NUCLEOTIDE SEQUENCE</scope>
    <source>
        <strain evidence="1">MNA-CCFEE 5425</strain>
    </source>
</reference>
<organism evidence="1 2">
    <name type="scientific">Naganishia vaughanmartiniae</name>
    <dbReference type="NCBI Taxonomy" id="1424756"/>
    <lineage>
        <taxon>Eukaryota</taxon>
        <taxon>Fungi</taxon>
        <taxon>Dikarya</taxon>
        <taxon>Basidiomycota</taxon>
        <taxon>Agaricomycotina</taxon>
        <taxon>Tremellomycetes</taxon>
        <taxon>Filobasidiales</taxon>
        <taxon>Filobasidiaceae</taxon>
        <taxon>Naganishia</taxon>
    </lineage>
</organism>